<dbReference type="AlphaFoldDB" id="A0A2T6AI20"/>
<dbReference type="OrthoDB" id="1251989at2"/>
<evidence type="ECO:0000313" key="1">
    <source>
        <dbReference type="EMBL" id="PTX43442.1"/>
    </source>
</evidence>
<protein>
    <submittedName>
        <fullName evidence="1">Uncharacterized protein</fullName>
    </submittedName>
</protein>
<comment type="caution">
    <text evidence="1">The sequence shown here is derived from an EMBL/GenBank/DDBJ whole genome shotgun (WGS) entry which is preliminary data.</text>
</comment>
<evidence type="ECO:0000313" key="2">
    <source>
        <dbReference type="Proteomes" id="UP000244174"/>
    </source>
</evidence>
<keyword evidence="2" id="KW-1185">Reference proteome</keyword>
<proteinExistence type="predicted"/>
<accession>A0A2T6AI20</accession>
<organism evidence="1 2">
    <name type="scientific">Christiangramia gaetbulicola</name>
    <dbReference type="NCBI Taxonomy" id="703340"/>
    <lineage>
        <taxon>Bacteria</taxon>
        <taxon>Pseudomonadati</taxon>
        <taxon>Bacteroidota</taxon>
        <taxon>Flavobacteriia</taxon>
        <taxon>Flavobacteriales</taxon>
        <taxon>Flavobacteriaceae</taxon>
        <taxon>Christiangramia</taxon>
    </lineage>
</organism>
<sequence length="238" mass="28241">MIELQIEREPIEQVIDLYSRIKEDLGQKINLIIEENPEIDGNSDVRLVSMKLTMEVVQTNILVFYCIRDSFKNLEIWEYQEFENEAKKQEFLNDRLYFISGDLRENVFSNTFLRFENFIKIIANSLNIPGERINKLSKDLIEHLDIADDYKNLIDLFTYLRNTVHTAGFHNRDNVTVNYKGVDYEFVKDSPTIFYNNDFLELLVKEVTDLMKLIIDSEEIKEKDTIEHNYSNLVFNDN</sequence>
<dbReference type="EMBL" id="QBKQ01000002">
    <property type="protein sequence ID" value="PTX43442.1"/>
    <property type="molecule type" value="Genomic_DNA"/>
</dbReference>
<name>A0A2T6AI20_9FLAO</name>
<dbReference type="RefSeq" id="WP_108171870.1">
    <property type="nucleotide sequence ID" value="NZ_QBKQ01000002.1"/>
</dbReference>
<gene>
    <name evidence="1" type="ORF">C8P64_1970</name>
</gene>
<reference evidence="1 2" key="1">
    <citation type="submission" date="2018-04" db="EMBL/GenBank/DDBJ databases">
        <title>Genomic Encyclopedia of Archaeal and Bacterial Type Strains, Phase II (KMG-II): from individual species to whole genera.</title>
        <authorList>
            <person name="Goeker M."/>
        </authorList>
    </citation>
    <scope>NUCLEOTIDE SEQUENCE [LARGE SCALE GENOMIC DNA]</scope>
    <source>
        <strain evidence="1 2">DSM 23082</strain>
    </source>
</reference>
<dbReference type="Proteomes" id="UP000244174">
    <property type="component" value="Unassembled WGS sequence"/>
</dbReference>